<accession>A0A134ALF4</accession>
<organism evidence="9 10">
    <name type="scientific">Aedoeadaptatus coxii</name>
    <dbReference type="NCBI Taxonomy" id="755172"/>
    <lineage>
        <taxon>Bacteria</taxon>
        <taxon>Bacillati</taxon>
        <taxon>Bacillota</taxon>
        <taxon>Tissierellia</taxon>
        <taxon>Tissierellales</taxon>
        <taxon>Peptoniphilaceae</taxon>
        <taxon>Aedoeadaptatus</taxon>
    </lineage>
</organism>
<keyword evidence="10" id="KW-1185">Reference proteome</keyword>
<name>A0A134ALF4_9FIRM</name>
<evidence type="ECO:0000313" key="10">
    <source>
        <dbReference type="Proteomes" id="UP000070442"/>
    </source>
</evidence>
<dbReference type="Gene3D" id="3.40.720.10">
    <property type="entry name" value="Alkaline Phosphatase, subunit A"/>
    <property type="match status" value="1"/>
</dbReference>
<comment type="caution">
    <text evidence="9">The sequence shown here is derived from an EMBL/GenBank/DDBJ whole genome shotgun (WGS) entry which is preliminary data.</text>
</comment>
<evidence type="ECO:0000313" key="9">
    <source>
        <dbReference type="EMBL" id="KXB68541.1"/>
    </source>
</evidence>
<dbReference type="CDD" id="cd16015">
    <property type="entry name" value="LTA_synthase"/>
    <property type="match status" value="1"/>
</dbReference>
<keyword evidence="3" id="KW-1003">Cell membrane</keyword>
<sequence length="619" mass="71184">MEKLKNNKATPFVILGLLSAMIMIMTFIFGSGEGDMQRTLLVSYFNDPLLLAMNLIPIIAVFLLIYALSGRLYLGFFATTALFFAIGVVQKFKLIYRDEPFMIPEIALFRESVMMKGNYNISIFTSNPPAVISLVAILAITFALFKLYPRPWRGKIRRRTFLATLALSAVLFRGFTGPYFNPVLYEKVGNDDIINIFNDGEKYQSKGLVYPFLYTGRMLLGNRPEDYDKKLAEMLWEEYRDPVIPEDKKVHVVSVMLESFADFSIYEGAPIYKDVYKNLHRIQRESLHGRLVADIFGGGTVNTERGFLTGYSGANHSGSVNYLKDVNSHVRYMKNNGYITEALHPIKGWFYNRSSINPRLGFDDYLCYENYFKPIEEQYDIDKGHGYTRDNHFLPEVEKRLDEAAKNGNYYFSYALTYQGHGPYAEYGRGDRDYLKPLNGERDKNWCIVNHYLSDIYATDKALGAFVDSLRKHPEPVVLVFFGDHKPWLGEEESGYHAMGINVDQSTLEGTLNYYTTPYVIWANPAAKAKLGKDFKGEGPDMSPFLLMNYLYTAMGWPKDAMMQMQDHYLKGVTVYHDPLVRKDGAYINVSDDKTLQENIRNYRSMEYYRAAERIKDNN</sequence>
<comment type="pathway">
    <text evidence="2">Cell wall biogenesis; lipoteichoic acid biosynthesis.</text>
</comment>
<comment type="subcellular location">
    <subcellularLocation>
        <location evidence="1">Cell membrane</location>
        <topology evidence="1">Multi-pass membrane protein</topology>
    </subcellularLocation>
</comment>
<keyword evidence="6 7" id="KW-0472">Membrane</keyword>
<dbReference type="EMBL" id="LSDG01000001">
    <property type="protein sequence ID" value="KXB68541.1"/>
    <property type="molecule type" value="Genomic_DNA"/>
</dbReference>
<feature type="transmembrane region" description="Helical" evidence="7">
    <location>
        <begin position="12"/>
        <end position="29"/>
    </location>
</feature>
<evidence type="ECO:0000256" key="7">
    <source>
        <dbReference type="SAM" id="Phobius"/>
    </source>
</evidence>
<evidence type="ECO:0000256" key="1">
    <source>
        <dbReference type="ARBA" id="ARBA00004651"/>
    </source>
</evidence>
<feature type="transmembrane region" description="Helical" evidence="7">
    <location>
        <begin position="73"/>
        <end position="92"/>
    </location>
</feature>
<dbReference type="PANTHER" id="PTHR47371">
    <property type="entry name" value="LIPOTEICHOIC ACID SYNTHASE"/>
    <property type="match status" value="1"/>
</dbReference>
<evidence type="ECO:0000259" key="8">
    <source>
        <dbReference type="Pfam" id="PF00884"/>
    </source>
</evidence>
<evidence type="ECO:0000256" key="4">
    <source>
        <dbReference type="ARBA" id="ARBA00022692"/>
    </source>
</evidence>
<protein>
    <submittedName>
        <fullName evidence="9">Arylsulfatase</fullName>
    </submittedName>
</protein>
<dbReference type="RefSeq" id="WP_068365958.1">
    <property type="nucleotide sequence ID" value="NZ_CAIJCT010000016.1"/>
</dbReference>
<gene>
    <name evidence="9" type="ORF">HMPREF1863_00010</name>
</gene>
<dbReference type="InterPro" id="IPR017850">
    <property type="entry name" value="Alkaline_phosphatase_core_sf"/>
</dbReference>
<dbReference type="InterPro" id="IPR050448">
    <property type="entry name" value="OpgB/LTA_synthase_biosynth"/>
</dbReference>
<dbReference type="PATRIC" id="fig|755172.3.peg.10"/>
<evidence type="ECO:0000256" key="5">
    <source>
        <dbReference type="ARBA" id="ARBA00022989"/>
    </source>
</evidence>
<evidence type="ECO:0000256" key="6">
    <source>
        <dbReference type="ARBA" id="ARBA00023136"/>
    </source>
</evidence>
<feature type="transmembrane region" description="Helical" evidence="7">
    <location>
        <begin position="160"/>
        <end position="180"/>
    </location>
</feature>
<feature type="domain" description="Sulfatase N-terminal" evidence="8">
    <location>
        <begin position="251"/>
        <end position="529"/>
    </location>
</feature>
<dbReference type="OrthoDB" id="243547at2"/>
<evidence type="ECO:0000256" key="2">
    <source>
        <dbReference type="ARBA" id="ARBA00004936"/>
    </source>
</evidence>
<dbReference type="Proteomes" id="UP000070442">
    <property type="component" value="Unassembled WGS sequence"/>
</dbReference>
<dbReference type="InterPro" id="IPR000917">
    <property type="entry name" value="Sulfatase_N"/>
</dbReference>
<feature type="transmembrane region" description="Helical" evidence="7">
    <location>
        <begin position="130"/>
        <end position="148"/>
    </location>
</feature>
<dbReference type="SUPFAM" id="SSF53649">
    <property type="entry name" value="Alkaline phosphatase-like"/>
    <property type="match status" value="1"/>
</dbReference>
<proteinExistence type="predicted"/>
<dbReference type="STRING" id="755172.HMPREF1863_00010"/>
<evidence type="ECO:0000256" key="3">
    <source>
        <dbReference type="ARBA" id="ARBA00022475"/>
    </source>
</evidence>
<feature type="transmembrane region" description="Helical" evidence="7">
    <location>
        <begin position="49"/>
        <end position="68"/>
    </location>
</feature>
<keyword evidence="4 7" id="KW-0812">Transmembrane</keyword>
<dbReference type="AlphaFoldDB" id="A0A134ALF4"/>
<dbReference type="PANTHER" id="PTHR47371:SF3">
    <property type="entry name" value="PHOSPHOGLYCEROL TRANSFERASE I"/>
    <property type="match status" value="1"/>
</dbReference>
<reference evidence="10" key="1">
    <citation type="submission" date="2016-01" db="EMBL/GenBank/DDBJ databases">
        <authorList>
            <person name="Mitreva M."/>
            <person name="Pepin K.H."/>
            <person name="Mihindukulasuriya K.A."/>
            <person name="Fulton R."/>
            <person name="Fronick C."/>
            <person name="O'Laughlin M."/>
            <person name="Miner T."/>
            <person name="Herter B."/>
            <person name="Rosa B.A."/>
            <person name="Cordes M."/>
            <person name="Tomlinson C."/>
            <person name="Wollam A."/>
            <person name="Palsikar V.B."/>
            <person name="Mardis E.R."/>
            <person name="Wilson R.K."/>
        </authorList>
    </citation>
    <scope>NUCLEOTIDE SEQUENCE [LARGE SCALE GENOMIC DNA]</scope>
    <source>
        <strain evidence="10">DNF00729</strain>
    </source>
</reference>
<dbReference type="Pfam" id="PF00884">
    <property type="entry name" value="Sulfatase"/>
    <property type="match status" value="1"/>
</dbReference>
<keyword evidence="5 7" id="KW-1133">Transmembrane helix</keyword>
<dbReference type="GO" id="GO:0005886">
    <property type="term" value="C:plasma membrane"/>
    <property type="evidence" value="ECO:0007669"/>
    <property type="project" value="UniProtKB-SubCell"/>
</dbReference>